<dbReference type="EMBL" id="RXIC02000023">
    <property type="protein sequence ID" value="KAB1212208.1"/>
    <property type="molecule type" value="Genomic_DNA"/>
</dbReference>
<dbReference type="PANTHER" id="PTHR31808:SF4">
    <property type="entry name" value="LIGASE, PUTATIVE (DUF760)-RELATED"/>
    <property type="match status" value="1"/>
</dbReference>
<comment type="caution">
    <text evidence="1">The sequence shown here is derived from an EMBL/GenBank/DDBJ whole genome shotgun (WGS) entry which is preliminary data.</text>
</comment>
<dbReference type="Pfam" id="PF05542">
    <property type="entry name" value="DUF760"/>
    <property type="match status" value="1"/>
</dbReference>
<name>A0A6A1VK51_9ROSI</name>
<gene>
    <name evidence="1" type="ORF">CJ030_MR5G000197</name>
</gene>
<dbReference type="OrthoDB" id="25131at2759"/>
<organism evidence="1 2">
    <name type="scientific">Morella rubra</name>
    <name type="common">Chinese bayberry</name>
    <dbReference type="NCBI Taxonomy" id="262757"/>
    <lineage>
        <taxon>Eukaryota</taxon>
        <taxon>Viridiplantae</taxon>
        <taxon>Streptophyta</taxon>
        <taxon>Embryophyta</taxon>
        <taxon>Tracheophyta</taxon>
        <taxon>Spermatophyta</taxon>
        <taxon>Magnoliopsida</taxon>
        <taxon>eudicotyledons</taxon>
        <taxon>Gunneridae</taxon>
        <taxon>Pentapetalae</taxon>
        <taxon>rosids</taxon>
        <taxon>fabids</taxon>
        <taxon>Fagales</taxon>
        <taxon>Myricaceae</taxon>
        <taxon>Morella</taxon>
    </lineage>
</organism>
<dbReference type="Proteomes" id="UP000516437">
    <property type="component" value="Chromosome 5"/>
</dbReference>
<dbReference type="InterPro" id="IPR038925">
    <property type="entry name" value="At3g17800-like"/>
</dbReference>
<evidence type="ECO:0000313" key="2">
    <source>
        <dbReference type="Proteomes" id="UP000516437"/>
    </source>
</evidence>
<evidence type="ECO:0000313" key="1">
    <source>
        <dbReference type="EMBL" id="KAB1212208.1"/>
    </source>
</evidence>
<dbReference type="AlphaFoldDB" id="A0A6A1VK51"/>
<dbReference type="InterPro" id="IPR008479">
    <property type="entry name" value="DUF760"/>
</dbReference>
<dbReference type="PANTHER" id="PTHR31808">
    <property type="entry name" value="EXPRESSED PROTEIN"/>
    <property type="match status" value="1"/>
</dbReference>
<evidence type="ECO:0008006" key="3">
    <source>
        <dbReference type="Google" id="ProtNLM"/>
    </source>
</evidence>
<sequence>MEAGAAAVVRSPFGTSITSNSSCRSGIVTKNGPDFVRFSAKFQPSTKVCAWYTAKVLIPVQGNAEIGQSTDFGCKCTSISHPKLGHRRVCFGNRRCLVVRASSSPDSARSTAPIAPLKLESPVGQFLSQILVSHPHLLPAAVEQQLEQLQTDREAEKKEEPSASGTDLILYRRIAEVKASERRKALEEILYALVVQKFMDANVSLIPTIAASSLDPSGRVDAWPSQDEELEELHSPEAYEMIQNHLSLILGNRVADATSVAQISKLRVGQVYAASVMYGYFLKRVDQRFQLEKTMKILPNVLDEKESDIQRAVGGSMGPISEEVSSQAATTHPEVAAWSGNISPGGFGQGIKASRLRTYVMSFDGETLQRYATIRSKEAVSIIEKHTEALFGRPEIVITPQGTVDSSKDELIKISFGGLKRLVLEAVTFGTFLWDVESYVDSSSFLVSRTMSLIFHSQLQGKFLTALTTCIECPMVFFWYILLRASSAPNLAVPVGMWELLRVCSILQLCSFCKGTSDTEIYGVRGCAYVPGRVSTKFHYTGVLGCAYVRGRVQS</sequence>
<proteinExistence type="predicted"/>
<accession>A0A6A1VK51</accession>
<keyword evidence="2" id="KW-1185">Reference proteome</keyword>
<reference evidence="1 2" key="1">
    <citation type="journal article" date="2019" name="Plant Biotechnol. J.">
        <title>The red bayberry genome and genetic basis of sex determination.</title>
        <authorList>
            <person name="Jia H.M."/>
            <person name="Jia H.J."/>
            <person name="Cai Q.L."/>
            <person name="Wang Y."/>
            <person name="Zhao H.B."/>
            <person name="Yang W.F."/>
            <person name="Wang G.Y."/>
            <person name="Li Y.H."/>
            <person name="Zhan D.L."/>
            <person name="Shen Y.T."/>
            <person name="Niu Q.F."/>
            <person name="Chang L."/>
            <person name="Qiu J."/>
            <person name="Zhao L."/>
            <person name="Xie H.B."/>
            <person name="Fu W.Y."/>
            <person name="Jin J."/>
            <person name="Li X.W."/>
            <person name="Jiao Y."/>
            <person name="Zhou C.C."/>
            <person name="Tu T."/>
            <person name="Chai C.Y."/>
            <person name="Gao J.L."/>
            <person name="Fan L.J."/>
            <person name="van de Weg E."/>
            <person name="Wang J.Y."/>
            <person name="Gao Z.S."/>
        </authorList>
    </citation>
    <scope>NUCLEOTIDE SEQUENCE [LARGE SCALE GENOMIC DNA]</scope>
    <source>
        <tissue evidence="1">Leaves</tissue>
    </source>
</reference>
<protein>
    <recommendedName>
        <fullName evidence="3">UV-B-induced protein, chloroplastic</fullName>
    </recommendedName>
</protein>